<gene>
    <name evidence="1" type="ORF">NTJ_13100</name>
</gene>
<evidence type="ECO:0000313" key="2">
    <source>
        <dbReference type="Proteomes" id="UP001307889"/>
    </source>
</evidence>
<reference evidence="1 2" key="1">
    <citation type="submission" date="2023-09" db="EMBL/GenBank/DDBJ databases">
        <title>Nesidiocoris tenuis whole genome shotgun sequence.</title>
        <authorList>
            <person name="Shibata T."/>
            <person name="Shimoda M."/>
            <person name="Kobayashi T."/>
            <person name="Uehara T."/>
        </authorList>
    </citation>
    <scope>NUCLEOTIDE SEQUENCE [LARGE SCALE GENOMIC DNA]</scope>
    <source>
        <strain evidence="1 2">Japan</strain>
    </source>
</reference>
<name>A0ABN7B7Q6_9HEMI</name>
<dbReference type="Proteomes" id="UP001307889">
    <property type="component" value="Chromosome 11"/>
</dbReference>
<organism evidence="1 2">
    <name type="scientific">Nesidiocoris tenuis</name>
    <dbReference type="NCBI Taxonomy" id="355587"/>
    <lineage>
        <taxon>Eukaryota</taxon>
        <taxon>Metazoa</taxon>
        <taxon>Ecdysozoa</taxon>
        <taxon>Arthropoda</taxon>
        <taxon>Hexapoda</taxon>
        <taxon>Insecta</taxon>
        <taxon>Pterygota</taxon>
        <taxon>Neoptera</taxon>
        <taxon>Paraneoptera</taxon>
        <taxon>Hemiptera</taxon>
        <taxon>Heteroptera</taxon>
        <taxon>Panheteroptera</taxon>
        <taxon>Cimicomorpha</taxon>
        <taxon>Miridae</taxon>
        <taxon>Dicyphina</taxon>
        <taxon>Nesidiocoris</taxon>
    </lineage>
</organism>
<evidence type="ECO:0000313" key="1">
    <source>
        <dbReference type="EMBL" id="BET00284.1"/>
    </source>
</evidence>
<accession>A0ABN7B7Q6</accession>
<keyword evidence="2" id="KW-1185">Reference proteome</keyword>
<sequence length="75" mass="8370">MRGDEISERSGPQERAARPGCSLNNFIVPLLVTSHCRPQFVDKEAELSRCRPAHDRARLFFSGRPPAPPTRGNVI</sequence>
<proteinExistence type="predicted"/>
<protein>
    <submittedName>
        <fullName evidence="1">Uncharacterized protein</fullName>
    </submittedName>
</protein>
<dbReference type="EMBL" id="AP028919">
    <property type="protein sequence ID" value="BET00284.1"/>
    <property type="molecule type" value="Genomic_DNA"/>
</dbReference>